<dbReference type="Proteomes" id="UP000186922">
    <property type="component" value="Unassembled WGS sequence"/>
</dbReference>
<organism evidence="12 13">
    <name type="scientific">Ramazzottius varieornatus</name>
    <name type="common">Water bear</name>
    <name type="synonym">Tardigrade</name>
    <dbReference type="NCBI Taxonomy" id="947166"/>
    <lineage>
        <taxon>Eukaryota</taxon>
        <taxon>Metazoa</taxon>
        <taxon>Ecdysozoa</taxon>
        <taxon>Tardigrada</taxon>
        <taxon>Eutardigrada</taxon>
        <taxon>Parachela</taxon>
        <taxon>Hypsibioidea</taxon>
        <taxon>Ramazzottiidae</taxon>
        <taxon>Ramazzottius</taxon>
    </lineage>
</organism>
<evidence type="ECO:0000256" key="4">
    <source>
        <dbReference type="ARBA" id="ARBA00022833"/>
    </source>
</evidence>
<dbReference type="GO" id="GO:0005743">
    <property type="term" value="C:mitochondrial inner membrane"/>
    <property type="evidence" value="ECO:0007669"/>
    <property type="project" value="TreeGrafter"/>
</dbReference>
<dbReference type="InterPro" id="IPR001915">
    <property type="entry name" value="Peptidase_M48"/>
</dbReference>
<evidence type="ECO:0000256" key="8">
    <source>
        <dbReference type="ARBA" id="ARBA00042978"/>
    </source>
</evidence>
<dbReference type="GO" id="GO:0034982">
    <property type="term" value="P:mitochondrial protein processing"/>
    <property type="evidence" value="ECO:0007669"/>
    <property type="project" value="TreeGrafter"/>
</dbReference>
<feature type="transmembrane region" description="Helical" evidence="10">
    <location>
        <begin position="128"/>
        <end position="145"/>
    </location>
</feature>
<evidence type="ECO:0000313" key="12">
    <source>
        <dbReference type="EMBL" id="GAV03658.1"/>
    </source>
</evidence>
<keyword evidence="10" id="KW-1133">Transmembrane helix</keyword>
<keyword evidence="3 9" id="KW-0378">Hydrolase</keyword>
<comment type="cofactor">
    <cofactor evidence="9">
        <name>Zn(2+)</name>
        <dbReference type="ChEBI" id="CHEBI:29105"/>
    </cofactor>
    <text evidence="9">Binds 1 zinc ion per subunit.</text>
</comment>
<keyword evidence="2" id="KW-0479">Metal-binding</keyword>
<evidence type="ECO:0000256" key="6">
    <source>
        <dbReference type="ARBA" id="ARBA00038233"/>
    </source>
</evidence>
<accession>A0A1D1VV40</accession>
<name>A0A1D1VV40_RAMVA</name>
<sequence length="437" mass="49476">MDPLRCLIVAIKSSGRWPTSSVKYLWTTKAFKVKSCSTFCGRIHLLPRCGIVTTPTSALGWTSLHLSSRRGLRTSQRVQWAFPPLIAAAIRLVGKPAAVVVGRFLRQRWAAVPAHERKQLFRTHNRKLLYAAAAVALFCLLYYEMHLEETPFTKRKRFVVFSQQQFKEISNQQRDMLFEAMKDQLLPSMHPAYVQVNRVARRLIHANQDIAIIKDQDWAVTVVGDKQKNAFVLPTGHIFVFLGMLEMIANDDQLGIVLGHEMAHTILGHGSEQVSLTYFIDYLVIIVMSALWAVLPSDVLSGFTTYVINKIVELMLNLPYSRLLEGEADSVGLRLSAKACFDVRESTAFWERMNIVSQYEGDISAQVPEFLSTHPTHESRAKQLEVEVPEAIRLRAECNCPPLPVRNPSIDVARLKKALEKSQAVEDPWKPFVVVIK</sequence>
<dbReference type="OrthoDB" id="7464992at2759"/>
<reference evidence="12 13" key="1">
    <citation type="journal article" date="2016" name="Nat. Commun.">
        <title>Extremotolerant tardigrade genome and improved radiotolerance of human cultured cells by tardigrade-unique protein.</title>
        <authorList>
            <person name="Hashimoto T."/>
            <person name="Horikawa D.D."/>
            <person name="Saito Y."/>
            <person name="Kuwahara H."/>
            <person name="Kozuka-Hata H."/>
            <person name="Shin-I T."/>
            <person name="Minakuchi Y."/>
            <person name="Ohishi K."/>
            <person name="Motoyama A."/>
            <person name="Aizu T."/>
            <person name="Enomoto A."/>
            <person name="Kondo K."/>
            <person name="Tanaka S."/>
            <person name="Hara Y."/>
            <person name="Koshikawa S."/>
            <person name="Sagara H."/>
            <person name="Miura T."/>
            <person name="Yokobori S."/>
            <person name="Miyagawa K."/>
            <person name="Suzuki Y."/>
            <person name="Kubo T."/>
            <person name="Oyama M."/>
            <person name="Kohara Y."/>
            <person name="Fujiyama A."/>
            <person name="Arakawa K."/>
            <person name="Katayama T."/>
            <person name="Toyoda A."/>
            <person name="Kunieda T."/>
        </authorList>
    </citation>
    <scope>NUCLEOTIDE SEQUENCE [LARGE SCALE GENOMIC DNA]</scope>
    <source>
        <strain evidence="12 13">YOKOZUNA-1</strain>
    </source>
</reference>
<keyword evidence="4 9" id="KW-0862">Zinc</keyword>
<dbReference type="PANTHER" id="PTHR22726">
    <property type="entry name" value="METALLOENDOPEPTIDASE OMA1"/>
    <property type="match status" value="1"/>
</dbReference>
<dbReference type="AlphaFoldDB" id="A0A1D1VV40"/>
<dbReference type="GO" id="GO:0004222">
    <property type="term" value="F:metalloendopeptidase activity"/>
    <property type="evidence" value="ECO:0007669"/>
    <property type="project" value="InterPro"/>
</dbReference>
<evidence type="ECO:0000256" key="3">
    <source>
        <dbReference type="ARBA" id="ARBA00022801"/>
    </source>
</evidence>
<keyword evidence="10" id="KW-0812">Transmembrane</keyword>
<comment type="similarity">
    <text evidence="6 9">Belongs to the peptidase M48 family.</text>
</comment>
<gene>
    <name evidence="12" type="primary">RvY_14052-1</name>
    <name evidence="12" type="synonym">RvY_14052.1</name>
    <name evidence="12" type="ORF">RvY_14052</name>
</gene>
<dbReference type="InterPro" id="IPR051156">
    <property type="entry name" value="Mito/Outer_Membr_Metalloprot"/>
</dbReference>
<evidence type="ECO:0000256" key="7">
    <source>
        <dbReference type="ARBA" id="ARBA00040360"/>
    </source>
</evidence>
<keyword evidence="1 9" id="KW-0645">Protease</keyword>
<feature type="domain" description="Peptidase M48" evidence="11">
    <location>
        <begin position="196"/>
        <end position="385"/>
    </location>
</feature>
<dbReference type="Gene3D" id="3.30.2010.10">
    <property type="entry name" value="Metalloproteases ('zincins'), catalytic domain"/>
    <property type="match status" value="1"/>
</dbReference>
<evidence type="ECO:0000256" key="2">
    <source>
        <dbReference type="ARBA" id="ARBA00022723"/>
    </source>
</evidence>
<evidence type="ECO:0000256" key="10">
    <source>
        <dbReference type="SAM" id="Phobius"/>
    </source>
</evidence>
<dbReference type="STRING" id="947166.A0A1D1VV40"/>
<dbReference type="GO" id="GO:0046872">
    <property type="term" value="F:metal ion binding"/>
    <property type="evidence" value="ECO:0007669"/>
    <property type="project" value="UniProtKB-KW"/>
</dbReference>
<evidence type="ECO:0000256" key="5">
    <source>
        <dbReference type="ARBA" id="ARBA00023049"/>
    </source>
</evidence>
<dbReference type="EMBL" id="BDGG01000009">
    <property type="protein sequence ID" value="GAV03658.1"/>
    <property type="molecule type" value="Genomic_DNA"/>
</dbReference>
<evidence type="ECO:0000259" key="11">
    <source>
        <dbReference type="Pfam" id="PF01435"/>
    </source>
</evidence>
<keyword evidence="10" id="KW-0472">Membrane</keyword>
<dbReference type="PANTHER" id="PTHR22726:SF1">
    <property type="entry name" value="METALLOENDOPEPTIDASE OMA1, MITOCHONDRIAL"/>
    <property type="match status" value="1"/>
</dbReference>
<evidence type="ECO:0000256" key="9">
    <source>
        <dbReference type="RuleBase" id="RU003983"/>
    </source>
</evidence>
<keyword evidence="5 9" id="KW-0482">Metalloprotease</keyword>
<evidence type="ECO:0000313" key="13">
    <source>
        <dbReference type="Proteomes" id="UP000186922"/>
    </source>
</evidence>
<dbReference type="GO" id="GO:0006515">
    <property type="term" value="P:protein quality control for misfolded or incompletely synthesized proteins"/>
    <property type="evidence" value="ECO:0007669"/>
    <property type="project" value="TreeGrafter"/>
</dbReference>
<proteinExistence type="inferred from homology"/>
<evidence type="ECO:0000256" key="1">
    <source>
        <dbReference type="ARBA" id="ARBA00022670"/>
    </source>
</evidence>
<protein>
    <recommendedName>
        <fullName evidence="7">Metalloendopeptidase OMA1, mitochondrial</fullName>
    </recommendedName>
    <alternativeName>
        <fullName evidence="8">Overlapping with the m-AAA protease 1 homolog</fullName>
    </alternativeName>
</protein>
<dbReference type="CDD" id="cd07331">
    <property type="entry name" value="M48C_Oma1_like"/>
    <property type="match status" value="1"/>
</dbReference>
<keyword evidence="13" id="KW-1185">Reference proteome</keyword>
<comment type="caution">
    <text evidence="12">The sequence shown here is derived from an EMBL/GenBank/DDBJ whole genome shotgun (WGS) entry which is preliminary data.</text>
</comment>
<dbReference type="Pfam" id="PF01435">
    <property type="entry name" value="Peptidase_M48"/>
    <property type="match status" value="1"/>
</dbReference>